<dbReference type="GO" id="GO:0046872">
    <property type="term" value="F:metal ion binding"/>
    <property type="evidence" value="ECO:0007669"/>
    <property type="project" value="UniProtKB-KW"/>
</dbReference>
<dbReference type="Proteomes" id="UP001215280">
    <property type="component" value="Unassembled WGS sequence"/>
</dbReference>
<evidence type="ECO:0000256" key="2">
    <source>
        <dbReference type="ARBA" id="ARBA00022723"/>
    </source>
</evidence>
<keyword evidence="2" id="KW-0479">Metal-binding</keyword>
<reference evidence="5" key="1">
    <citation type="submission" date="2023-03" db="EMBL/GenBank/DDBJ databases">
        <title>Massive genome expansion in bonnet fungi (Mycena s.s.) driven by repeated elements and novel gene families across ecological guilds.</title>
        <authorList>
            <consortium name="Lawrence Berkeley National Laboratory"/>
            <person name="Harder C.B."/>
            <person name="Miyauchi S."/>
            <person name="Viragh M."/>
            <person name="Kuo A."/>
            <person name="Thoen E."/>
            <person name="Andreopoulos B."/>
            <person name="Lu D."/>
            <person name="Skrede I."/>
            <person name="Drula E."/>
            <person name="Henrissat B."/>
            <person name="Morin E."/>
            <person name="Kohler A."/>
            <person name="Barry K."/>
            <person name="LaButti K."/>
            <person name="Morin E."/>
            <person name="Salamov A."/>
            <person name="Lipzen A."/>
            <person name="Mereny Z."/>
            <person name="Hegedus B."/>
            <person name="Baldrian P."/>
            <person name="Stursova M."/>
            <person name="Weitz H."/>
            <person name="Taylor A."/>
            <person name="Grigoriev I.V."/>
            <person name="Nagy L.G."/>
            <person name="Martin F."/>
            <person name="Kauserud H."/>
        </authorList>
    </citation>
    <scope>NUCLEOTIDE SEQUENCE</scope>
    <source>
        <strain evidence="5">CBHHK188m</strain>
    </source>
</reference>
<dbReference type="InterPro" id="IPR006439">
    <property type="entry name" value="HAD-SF_hydro_IA"/>
</dbReference>
<dbReference type="PANTHER" id="PTHR46193">
    <property type="entry name" value="6-PHOSPHOGLUCONATE PHOSPHATASE"/>
    <property type="match status" value="1"/>
</dbReference>
<keyword evidence="3" id="KW-0460">Magnesium</keyword>
<accession>A0AAD7KBL5</accession>
<dbReference type="SFLD" id="SFLDS00003">
    <property type="entry name" value="Haloacid_Dehalogenase"/>
    <property type="match status" value="1"/>
</dbReference>
<proteinExistence type="predicted"/>
<evidence type="ECO:0000256" key="1">
    <source>
        <dbReference type="ARBA" id="ARBA00001946"/>
    </source>
</evidence>
<comment type="cofactor">
    <cofactor evidence="1">
        <name>Mg(2+)</name>
        <dbReference type="ChEBI" id="CHEBI:18420"/>
    </cofactor>
</comment>
<dbReference type="Gene3D" id="1.10.150.240">
    <property type="entry name" value="Putative phosphatase, domain 2"/>
    <property type="match status" value="1"/>
</dbReference>
<comment type="caution">
    <text evidence="5">The sequence shown here is derived from an EMBL/GenBank/DDBJ whole genome shotgun (WGS) entry which is preliminary data.</text>
</comment>
<organism evidence="5 6">
    <name type="scientific">Mycena maculata</name>
    <dbReference type="NCBI Taxonomy" id="230809"/>
    <lineage>
        <taxon>Eukaryota</taxon>
        <taxon>Fungi</taxon>
        <taxon>Dikarya</taxon>
        <taxon>Basidiomycota</taxon>
        <taxon>Agaricomycotina</taxon>
        <taxon>Agaricomycetes</taxon>
        <taxon>Agaricomycetidae</taxon>
        <taxon>Agaricales</taxon>
        <taxon>Marasmiineae</taxon>
        <taxon>Mycenaceae</taxon>
        <taxon>Mycena</taxon>
    </lineage>
</organism>
<name>A0AAD7KBL5_9AGAR</name>
<protein>
    <submittedName>
        <fullName evidence="5">HAD-like domain-containing protein</fullName>
    </submittedName>
</protein>
<evidence type="ECO:0000256" key="3">
    <source>
        <dbReference type="ARBA" id="ARBA00022842"/>
    </source>
</evidence>
<evidence type="ECO:0000313" key="6">
    <source>
        <dbReference type="Proteomes" id="UP001215280"/>
    </source>
</evidence>
<keyword evidence="4" id="KW-0119">Carbohydrate metabolism</keyword>
<sequence length="279" mass="30607">MSDHKITTLLFDCDNTLVLSEKLAFEACAKLANEILDQYHIPVHYTGHELFTKFVGQNFRGMMTALKTEHSLSELSDAELNACVAREQEAVIDKINEALEPCVGVMDVLKDLANSKRFELAVVSSSALKRVQASLEKVGMAGYFGDRVYSAATSLDKPTSKPDPAIYLHACRVMGKQPSECVAIEDSKSGTTSAVRANIRTVGYVGSYESTEQKEMTGILTEVAANVADQDKAAQDKHPNPDGLPIPIVIMEQWSTVEFESCLQALEEKPYVPFLPKTV</sequence>
<dbReference type="AlphaFoldDB" id="A0AAD7KBL5"/>
<gene>
    <name evidence="5" type="ORF">DFH07DRAFT_323460</name>
</gene>
<dbReference type="InterPro" id="IPR036412">
    <property type="entry name" value="HAD-like_sf"/>
</dbReference>
<keyword evidence="6" id="KW-1185">Reference proteome</keyword>
<evidence type="ECO:0000313" key="5">
    <source>
        <dbReference type="EMBL" id="KAJ7782474.1"/>
    </source>
</evidence>
<dbReference type="SFLD" id="SFLDG01129">
    <property type="entry name" value="C1.5:_HAD__Beta-PGM__Phosphata"/>
    <property type="match status" value="1"/>
</dbReference>
<dbReference type="NCBIfam" id="TIGR01509">
    <property type="entry name" value="HAD-SF-IA-v3"/>
    <property type="match status" value="1"/>
</dbReference>
<dbReference type="InterPro" id="IPR051600">
    <property type="entry name" value="Beta-PGM-like"/>
</dbReference>
<dbReference type="Pfam" id="PF00702">
    <property type="entry name" value="Hydrolase"/>
    <property type="match status" value="1"/>
</dbReference>
<evidence type="ECO:0000256" key="4">
    <source>
        <dbReference type="ARBA" id="ARBA00023277"/>
    </source>
</evidence>
<dbReference type="InterPro" id="IPR023198">
    <property type="entry name" value="PGP-like_dom2"/>
</dbReference>
<dbReference type="Gene3D" id="3.40.50.1000">
    <property type="entry name" value="HAD superfamily/HAD-like"/>
    <property type="match status" value="1"/>
</dbReference>
<dbReference type="PANTHER" id="PTHR46193:SF18">
    <property type="entry name" value="HEXITOL PHOSPHATASE B"/>
    <property type="match status" value="1"/>
</dbReference>
<dbReference type="GO" id="GO:0016791">
    <property type="term" value="F:phosphatase activity"/>
    <property type="evidence" value="ECO:0007669"/>
    <property type="project" value="UniProtKB-ARBA"/>
</dbReference>
<dbReference type="SUPFAM" id="SSF56784">
    <property type="entry name" value="HAD-like"/>
    <property type="match status" value="1"/>
</dbReference>
<dbReference type="EMBL" id="JARJLG010000003">
    <property type="protein sequence ID" value="KAJ7782474.1"/>
    <property type="molecule type" value="Genomic_DNA"/>
</dbReference>
<dbReference type="InterPro" id="IPR023214">
    <property type="entry name" value="HAD_sf"/>
</dbReference>